<dbReference type="PANTHER" id="PTHR34808">
    <property type="entry name" value="EXPRESSED PROTEIN"/>
    <property type="match status" value="1"/>
</dbReference>
<evidence type="ECO:0000313" key="3">
    <source>
        <dbReference type="Proteomes" id="UP000250321"/>
    </source>
</evidence>
<sequence length="112" mass="12301">MAKVCCSIELEPRTLSEGQLNHARELAADVVDKMEQEEASAVFIQGLRPVGSMKDMVHMIAEEGEQLQSKVVECKEEEAQILETPPCQCLCPTANTESPDQGRLTEPLSAPF</sequence>
<protein>
    <submittedName>
        <fullName evidence="2">Uncharacterized protein</fullName>
    </submittedName>
</protein>
<accession>A0A314ZDS2</accession>
<reference evidence="2 3" key="1">
    <citation type="submission" date="2018-02" db="EMBL/GenBank/DDBJ databases">
        <title>Draft genome of wild Prunus yedoensis var. nudiflora.</title>
        <authorList>
            <person name="Baek S."/>
            <person name="Kim J.-H."/>
            <person name="Choi K."/>
            <person name="Kim G.-B."/>
            <person name="Cho A."/>
            <person name="Jang H."/>
            <person name="Shin C.-H."/>
            <person name="Yu H.-J."/>
            <person name="Mun J.-H."/>
        </authorList>
    </citation>
    <scope>NUCLEOTIDE SEQUENCE [LARGE SCALE GENOMIC DNA]</scope>
    <source>
        <strain evidence="3">cv. Jeju island</strain>
        <tissue evidence="2">Leaf</tissue>
    </source>
</reference>
<organism evidence="2 3">
    <name type="scientific">Prunus yedoensis var. nudiflora</name>
    <dbReference type="NCBI Taxonomy" id="2094558"/>
    <lineage>
        <taxon>Eukaryota</taxon>
        <taxon>Viridiplantae</taxon>
        <taxon>Streptophyta</taxon>
        <taxon>Embryophyta</taxon>
        <taxon>Tracheophyta</taxon>
        <taxon>Spermatophyta</taxon>
        <taxon>Magnoliopsida</taxon>
        <taxon>eudicotyledons</taxon>
        <taxon>Gunneridae</taxon>
        <taxon>Pentapetalae</taxon>
        <taxon>rosids</taxon>
        <taxon>fabids</taxon>
        <taxon>Rosales</taxon>
        <taxon>Rosaceae</taxon>
        <taxon>Amygdaloideae</taxon>
        <taxon>Amygdaleae</taxon>
        <taxon>Prunus</taxon>
    </lineage>
</organism>
<name>A0A314ZDS2_PRUYE</name>
<dbReference type="Proteomes" id="UP000250321">
    <property type="component" value="Unassembled WGS sequence"/>
</dbReference>
<comment type="caution">
    <text evidence="2">The sequence shown here is derived from an EMBL/GenBank/DDBJ whole genome shotgun (WGS) entry which is preliminary data.</text>
</comment>
<dbReference type="AlphaFoldDB" id="A0A314ZDS2"/>
<proteinExistence type="predicted"/>
<keyword evidence="3" id="KW-1185">Reference proteome</keyword>
<gene>
    <name evidence="2" type="ORF">Pyn_39486</name>
</gene>
<dbReference type="PANTHER" id="PTHR34808:SF5">
    <property type="entry name" value="SMP DOMAIN-CONTAINING PROTEIN"/>
    <property type="match status" value="1"/>
</dbReference>
<dbReference type="OrthoDB" id="1719804at2759"/>
<dbReference type="EMBL" id="PJQY01000151">
    <property type="protein sequence ID" value="PQQ17459.1"/>
    <property type="molecule type" value="Genomic_DNA"/>
</dbReference>
<evidence type="ECO:0000256" key="1">
    <source>
        <dbReference type="SAM" id="MobiDB-lite"/>
    </source>
</evidence>
<evidence type="ECO:0000313" key="2">
    <source>
        <dbReference type="EMBL" id="PQQ17459.1"/>
    </source>
</evidence>
<feature type="region of interest" description="Disordered" evidence="1">
    <location>
        <begin position="93"/>
        <end position="112"/>
    </location>
</feature>